<comment type="caution">
    <text evidence="1">The sequence shown here is derived from an EMBL/GenBank/DDBJ whole genome shotgun (WGS) entry which is preliminary data.</text>
</comment>
<evidence type="ECO:0000313" key="2">
    <source>
        <dbReference type="Proteomes" id="UP000243978"/>
    </source>
</evidence>
<dbReference type="Proteomes" id="UP000243978">
    <property type="component" value="Unassembled WGS sequence"/>
</dbReference>
<proteinExistence type="predicted"/>
<dbReference type="EMBL" id="QBKS01000001">
    <property type="protein sequence ID" value="PTX56142.1"/>
    <property type="molecule type" value="Genomic_DNA"/>
</dbReference>
<keyword evidence="2" id="KW-1185">Reference proteome</keyword>
<sequence length="115" mass="12264">MVFVHAIRFLVSETDAVVALDIAETLATEFTDCEIEPVSDFNGLKVPNTRPARVTIAIVSAEIVNQELCDRFLAAEAGVVVLGDSAVSGRSVVTLPKPFTEEMLVGAIEDSLSLT</sequence>
<dbReference type="AlphaFoldDB" id="A0A2T6BJC5"/>
<evidence type="ECO:0000313" key="1">
    <source>
        <dbReference type="EMBL" id="PTX56142.1"/>
    </source>
</evidence>
<gene>
    <name evidence="1" type="ORF">C8N43_0793</name>
</gene>
<accession>A0A2T6BJC5</accession>
<name>A0A2T6BJC5_9RHOB</name>
<reference evidence="1 2" key="1">
    <citation type="submission" date="2018-04" db="EMBL/GenBank/DDBJ databases">
        <title>Genomic Encyclopedia of Archaeal and Bacterial Type Strains, Phase II (KMG-II): from individual species to whole genera.</title>
        <authorList>
            <person name="Goeker M."/>
        </authorList>
    </citation>
    <scope>NUCLEOTIDE SEQUENCE [LARGE SCALE GENOMIC DNA]</scope>
    <source>
        <strain evidence="1 2">DSM 100977</strain>
    </source>
</reference>
<protein>
    <submittedName>
        <fullName evidence="1">Uncharacterized protein</fullName>
    </submittedName>
</protein>
<organism evidence="1 2">
    <name type="scientific">Litoreibacter ponti</name>
    <dbReference type="NCBI Taxonomy" id="1510457"/>
    <lineage>
        <taxon>Bacteria</taxon>
        <taxon>Pseudomonadati</taxon>
        <taxon>Pseudomonadota</taxon>
        <taxon>Alphaproteobacteria</taxon>
        <taxon>Rhodobacterales</taxon>
        <taxon>Roseobacteraceae</taxon>
        <taxon>Litoreibacter</taxon>
    </lineage>
</organism>